<accession>A0A0E9UDA0</accession>
<protein>
    <submittedName>
        <fullName evidence="2">Uncharacterized protein</fullName>
    </submittedName>
</protein>
<sequence length="84" mass="9753">MCILRLHTLTGSYKTLTVHLQNSLAFHQCLISPEFEQGFLRLCAETVVSLASKLPSFLQTFTFSYTYATIYCYRLVFLKRMSPY</sequence>
<organism evidence="2">
    <name type="scientific">Anguilla anguilla</name>
    <name type="common">European freshwater eel</name>
    <name type="synonym">Muraena anguilla</name>
    <dbReference type="NCBI Taxonomy" id="7936"/>
    <lineage>
        <taxon>Eukaryota</taxon>
        <taxon>Metazoa</taxon>
        <taxon>Chordata</taxon>
        <taxon>Craniata</taxon>
        <taxon>Vertebrata</taxon>
        <taxon>Euteleostomi</taxon>
        <taxon>Actinopterygii</taxon>
        <taxon>Neopterygii</taxon>
        <taxon>Teleostei</taxon>
        <taxon>Anguilliformes</taxon>
        <taxon>Anguillidae</taxon>
        <taxon>Anguilla</taxon>
    </lineage>
</organism>
<name>A0A0E9UDA0_ANGAN</name>
<proteinExistence type="predicted"/>
<dbReference type="EMBL" id="GBXM01044831">
    <property type="protein sequence ID" value="JAH63746.1"/>
    <property type="molecule type" value="Transcribed_RNA"/>
</dbReference>
<reference evidence="2" key="2">
    <citation type="journal article" date="2015" name="Fish Shellfish Immunol.">
        <title>Early steps in the European eel (Anguilla anguilla)-Vibrio vulnificus interaction in the gills: Role of the RtxA13 toxin.</title>
        <authorList>
            <person name="Callol A."/>
            <person name="Pajuelo D."/>
            <person name="Ebbesson L."/>
            <person name="Teles M."/>
            <person name="MacKenzie S."/>
            <person name="Amaro C."/>
        </authorList>
    </citation>
    <scope>NUCLEOTIDE SEQUENCE</scope>
</reference>
<feature type="transmembrane region" description="Helical" evidence="1">
    <location>
        <begin position="57"/>
        <end position="77"/>
    </location>
</feature>
<keyword evidence="1" id="KW-1133">Transmembrane helix</keyword>
<keyword evidence="1" id="KW-0472">Membrane</keyword>
<evidence type="ECO:0000256" key="1">
    <source>
        <dbReference type="SAM" id="Phobius"/>
    </source>
</evidence>
<reference evidence="2" key="1">
    <citation type="submission" date="2014-11" db="EMBL/GenBank/DDBJ databases">
        <authorList>
            <person name="Amaro Gonzalez C."/>
        </authorList>
    </citation>
    <scope>NUCLEOTIDE SEQUENCE</scope>
</reference>
<keyword evidence="1" id="KW-0812">Transmembrane</keyword>
<evidence type="ECO:0000313" key="2">
    <source>
        <dbReference type="EMBL" id="JAH63746.1"/>
    </source>
</evidence>
<dbReference type="AlphaFoldDB" id="A0A0E9UDA0"/>